<sequence>MYKYLLIIILIVFVVYSIKPSFEPYENTSILTTRLLGAAKYVRLNKFNRIDEIYVKPPHPREGEIACFKNVCPSWIPDTAICYKCK</sequence>
<reference evidence="1" key="1">
    <citation type="journal article" date="2017" name="Science">
        <title>Giant viruses with an expanded complement of translation system components.</title>
        <authorList>
            <person name="Schulz F."/>
            <person name="Yutin N."/>
            <person name="Ivanova N.N."/>
            <person name="Ortega D.R."/>
            <person name="Lee T.K."/>
            <person name="Vierheilig J."/>
            <person name="Daims H."/>
            <person name="Horn M."/>
            <person name="Wagner M."/>
            <person name="Jensen G.J."/>
            <person name="Kyrpides N.C."/>
            <person name="Koonin E.V."/>
            <person name="Woyke T."/>
        </authorList>
    </citation>
    <scope>NUCLEOTIDE SEQUENCE</scope>
    <source>
        <strain evidence="1">KNV1</strain>
    </source>
</reference>
<evidence type="ECO:0000313" key="1">
    <source>
        <dbReference type="EMBL" id="ARF12370.1"/>
    </source>
</evidence>
<protein>
    <submittedName>
        <fullName evidence="1">Uncharacterized protein</fullName>
    </submittedName>
</protein>
<accession>A0A1V0SKW7</accession>
<proteinExistence type="predicted"/>
<organism evidence="1">
    <name type="scientific">Klosneuvirus KNV1</name>
    <dbReference type="NCBI Taxonomy" id="1977640"/>
    <lineage>
        <taxon>Viruses</taxon>
        <taxon>Varidnaviria</taxon>
        <taxon>Bamfordvirae</taxon>
        <taxon>Nucleocytoviricota</taxon>
        <taxon>Megaviricetes</taxon>
        <taxon>Imitervirales</taxon>
        <taxon>Mimiviridae</taxon>
        <taxon>Klosneuvirinae</taxon>
        <taxon>Klosneuvirus</taxon>
    </lineage>
</organism>
<gene>
    <name evidence="1" type="ORF">Klosneuvirus_5_40</name>
</gene>
<dbReference type="EMBL" id="KY684112">
    <property type="protein sequence ID" value="ARF12370.1"/>
    <property type="molecule type" value="Genomic_DNA"/>
</dbReference>
<name>A0A1V0SKW7_9VIRU</name>